<feature type="binding site" evidence="8">
    <location>
        <position position="53"/>
    </location>
    <ligand>
        <name>substrate</name>
    </ligand>
</feature>
<comment type="subcellular location">
    <subcellularLocation>
        <location evidence="8">Cytoplasm</location>
    </subcellularLocation>
</comment>
<comment type="similarity">
    <text evidence="8">Belongs to the glutamate 5-kinase family.</text>
</comment>
<dbReference type="PROSITE" id="PS50890">
    <property type="entry name" value="PUA"/>
    <property type="match status" value="1"/>
</dbReference>
<organism evidence="10 11">
    <name type="scientific">Schaalia radingae</name>
    <dbReference type="NCBI Taxonomy" id="131110"/>
    <lineage>
        <taxon>Bacteria</taxon>
        <taxon>Bacillati</taxon>
        <taxon>Actinomycetota</taxon>
        <taxon>Actinomycetes</taxon>
        <taxon>Actinomycetales</taxon>
        <taxon>Actinomycetaceae</taxon>
        <taxon>Schaalia</taxon>
    </lineage>
</organism>
<reference evidence="10 11" key="1">
    <citation type="submission" date="2016-10" db="EMBL/GenBank/DDBJ databases">
        <authorList>
            <person name="Varghese N."/>
            <person name="Submissions S."/>
        </authorList>
    </citation>
    <scope>NUCLEOTIDE SEQUENCE [LARGE SCALE GENOMIC DNA]</scope>
    <source>
        <strain evidence="10 11">DSM 9169</strain>
    </source>
</reference>
<dbReference type="PROSITE" id="PS00902">
    <property type="entry name" value="GLUTAMATE_5_KINASE"/>
    <property type="match status" value="1"/>
</dbReference>
<evidence type="ECO:0000256" key="8">
    <source>
        <dbReference type="HAMAP-Rule" id="MF_00456"/>
    </source>
</evidence>
<feature type="binding site" evidence="8">
    <location>
        <begin position="172"/>
        <end position="173"/>
    </location>
    <ligand>
        <name>ATP</name>
        <dbReference type="ChEBI" id="CHEBI:30616"/>
    </ligand>
</feature>
<dbReference type="PANTHER" id="PTHR43654:SF1">
    <property type="entry name" value="ISOPENTENYL PHOSPHATE KINASE"/>
    <property type="match status" value="1"/>
</dbReference>
<keyword evidence="6 8" id="KW-0418">Kinase</keyword>
<dbReference type="InterPro" id="IPR036974">
    <property type="entry name" value="PUA_sf"/>
</dbReference>
<keyword evidence="1 8" id="KW-0963">Cytoplasm</keyword>
<dbReference type="InterPro" id="IPR005715">
    <property type="entry name" value="Glu_5kinase/COase_Synthase"/>
</dbReference>
<comment type="catalytic activity">
    <reaction evidence="8">
        <text>L-glutamate + ATP = L-glutamyl 5-phosphate + ADP</text>
        <dbReference type="Rhea" id="RHEA:14877"/>
        <dbReference type="ChEBI" id="CHEBI:29985"/>
        <dbReference type="ChEBI" id="CHEBI:30616"/>
        <dbReference type="ChEBI" id="CHEBI:58274"/>
        <dbReference type="ChEBI" id="CHEBI:456216"/>
        <dbReference type="EC" id="2.7.2.11"/>
    </reaction>
</comment>
<evidence type="ECO:0000259" key="9">
    <source>
        <dbReference type="SMART" id="SM00359"/>
    </source>
</evidence>
<evidence type="ECO:0000256" key="4">
    <source>
        <dbReference type="ARBA" id="ARBA00022679"/>
    </source>
</evidence>
<evidence type="ECO:0000256" key="2">
    <source>
        <dbReference type="ARBA" id="ARBA00022605"/>
    </source>
</evidence>
<proteinExistence type="inferred from homology"/>
<dbReference type="InterPro" id="IPR001048">
    <property type="entry name" value="Asp/Glu/Uridylate_kinase"/>
</dbReference>
<keyword evidence="5 8" id="KW-0547">Nucleotide-binding</keyword>
<evidence type="ECO:0000256" key="7">
    <source>
        <dbReference type="ARBA" id="ARBA00022840"/>
    </source>
</evidence>
<evidence type="ECO:0000313" key="11">
    <source>
        <dbReference type="Proteomes" id="UP000198976"/>
    </source>
</evidence>
<dbReference type="CDD" id="cd04242">
    <property type="entry name" value="AAK_G5K_ProB"/>
    <property type="match status" value="1"/>
</dbReference>
<protein>
    <recommendedName>
        <fullName evidence="8">Glutamate 5-kinase</fullName>
        <ecNumber evidence="8">2.7.2.11</ecNumber>
    </recommendedName>
    <alternativeName>
        <fullName evidence="8">Gamma-glutamyl kinase</fullName>
        <shortName evidence="8">GK</shortName>
    </alternativeName>
</protein>
<dbReference type="CDD" id="cd21157">
    <property type="entry name" value="PUA_G5K"/>
    <property type="match status" value="1"/>
</dbReference>
<evidence type="ECO:0000256" key="6">
    <source>
        <dbReference type="ARBA" id="ARBA00022777"/>
    </source>
</evidence>
<accession>A0ABY0V6U9</accession>
<evidence type="ECO:0000256" key="5">
    <source>
        <dbReference type="ARBA" id="ARBA00022741"/>
    </source>
</evidence>
<dbReference type="Gene3D" id="2.30.130.10">
    <property type="entry name" value="PUA domain"/>
    <property type="match status" value="1"/>
</dbReference>
<keyword evidence="11" id="KW-1185">Reference proteome</keyword>
<dbReference type="EMBL" id="LT629792">
    <property type="protein sequence ID" value="SDT91740.1"/>
    <property type="molecule type" value="Genomic_DNA"/>
</dbReference>
<dbReference type="InterPro" id="IPR015947">
    <property type="entry name" value="PUA-like_sf"/>
</dbReference>
<evidence type="ECO:0000313" key="10">
    <source>
        <dbReference type="EMBL" id="SDT91740.1"/>
    </source>
</evidence>
<dbReference type="InterPro" id="IPR036393">
    <property type="entry name" value="AceGlu_kinase-like_sf"/>
</dbReference>
<dbReference type="HAMAP" id="MF_00456">
    <property type="entry name" value="ProB"/>
    <property type="match status" value="1"/>
</dbReference>
<dbReference type="InterPro" id="IPR011529">
    <property type="entry name" value="Glu_5kinase"/>
</dbReference>
<name>A0ABY0V6U9_9ACTO</name>
<dbReference type="InterPro" id="IPR002478">
    <property type="entry name" value="PUA"/>
</dbReference>
<feature type="domain" description="PUA" evidence="9">
    <location>
        <begin position="276"/>
        <end position="357"/>
    </location>
</feature>
<keyword evidence="7 8" id="KW-0067">ATP-binding</keyword>
<dbReference type="SUPFAM" id="SSF88697">
    <property type="entry name" value="PUA domain-like"/>
    <property type="match status" value="1"/>
</dbReference>
<feature type="binding site" evidence="8">
    <location>
        <position position="13"/>
    </location>
    <ligand>
        <name>ATP</name>
        <dbReference type="ChEBI" id="CHEBI:30616"/>
    </ligand>
</feature>
<keyword evidence="4 8" id="KW-0808">Transferase</keyword>
<dbReference type="PIRSF" id="PIRSF000729">
    <property type="entry name" value="GK"/>
    <property type="match status" value="1"/>
</dbReference>
<comment type="pathway">
    <text evidence="8">Amino-acid biosynthesis; L-proline biosynthesis; L-glutamate 5-semialdehyde from L-glutamate: step 1/2.</text>
</comment>
<feature type="binding site" evidence="8">
    <location>
        <position position="140"/>
    </location>
    <ligand>
        <name>substrate</name>
    </ligand>
</feature>
<feature type="binding site" evidence="8">
    <location>
        <position position="152"/>
    </location>
    <ligand>
        <name>substrate</name>
    </ligand>
</feature>
<keyword evidence="2 8" id="KW-0028">Amino-acid biosynthesis</keyword>
<dbReference type="Proteomes" id="UP000198976">
    <property type="component" value="Chromosome I"/>
</dbReference>
<feature type="binding site" evidence="8">
    <location>
        <begin position="213"/>
        <end position="219"/>
    </location>
    <ligand>
        <name>ATP</name>
        <dbReference type="ChEBI" id="CHEBI:30616"/>
    </ligand>
</feature>
<dbReference type="Gene3D" id="3.40.1160.10">
    <property type="entry name" value="Acetylglutamate kinase-like"/>
    <property type="match status" value="1"/>
</dbReference>
<evidence type="ECO:0000256" key="3">
    <source>
        <dbReference type="ARBA" id="ARBA00022650"/>
    </source>
</evidence>
<dbReference type="InterPro" id="IPR019797">
    <property type="entry name" value="Glutamate_5-kinase_CS"/>
</dbReference>
<comment type="function">
    <text evidence="8">Catalyzes the transfer of a phosphate group to glutamate to form L-glutamate 5-phosphate.</text>
</comment>
<dbReference type="SUPFAM" id="SSF53633">
    <property type="entry name" value="Carbamate kinase-like"/>
    <property type="match status" value="1"/>
</dbReference>
<evidence type="ECO:0000256" key="1">
    <source>
        <dbReference type="ARBA" id="ARBA00022490"/>
    </source>
</evidence>
<dbReference type="InterPro" id="IPR001057">
    <property type="entry name" value="Glu/AcGlu_kinase"/>
</dbReference>
<dbReference type="PANTHER" id="PTHR43654">
    <property type="entry name" value="GLUTAMATE 5-KINASE"/>
    <property type="match status" value="1"/>
</dbReference>
<sequence length="375" mass="39556">MNGVTRARRIVVKIGSSSLTRPDGGLDLNRIDQVAGMAAQWCRDNHEILIVSSGAVAAGRTPLGITGRLHDLATVQACAAMGQGLLVAQWSAAFQSHHRHVAQILLTTDDVMHREHYTNARDAMERLLSLGVVPIINENDTVATREVRFGDNDRLASYVAQIVAADALVLLTDVDGLYTAPPSDPAAELVETVTRTDDLRAVLVGGSGSSVGTGGMVTKVQAATMAAASGIGVLLTNADKLDQVFAGRKVGTWFEPTTSRPASRRLWIAHAAPSCGELVIDEGAVRALTDRKKSLLAAGITAVMGNFRSGDVVDVAGPTGLIARGIAAYDADTIAQMSGENADDLRRQGWDNPRPVIHRDDLAILSLASAASMSR</sequence>
<dbReference type="Pfam" id="PF01472">
    <property type="entry name" value="PUA"/>
    <property type="match status" value="1"/>
</dbReference>
<dbReference type="SMART" id="SM00359">
    <property type="entry name" value="PUA"/>
    <property type="match status" value="1"/>
</dbReference>
<dbReference type="EC" id="2.7.2.11" evidence="8"/>
<keyword evidence="3 8" id="KW-0641">Proline biosynthesis</keyword>
<dbReference type="NCBIfam" id="TIGR01027">
    <property type="entry name" value="proB"/>
    <property type="match status" value="1"/>
</dbReference>
<dbReference type="PRINTS" id="PR00474">
    <property type="entry name" value="GLU5KINASE"/>
</dbReference>
<gene>
    <name evidence="8" type="primary">proB</name>
    <name evidence="10" type="ORF">SAMN04489714_0871</name>
</gene>
<dbReference type="InterPro" id="IPR041739">
    <property type="entry name" value="G5K_ProB"/>
</dbReference>
<dbReference type="Pfam" id="PF00696">
    <property type="entry name" value="AA_kinase"/>
    <property type="match status" value="1"/>
</dbReference>
<dbReference type="RefSeq" id="WP_058236505.1">
    <property type="nucleotide sequence ID" value="NZ_LT629792.1"/>
</dbReference>